<evidence type="ECO:0000313" key="2">
    <source>
        <dbReference type="Proteomes" id="UP000828941"/>
    </source>
</evidence>
<reference evidence="1 2" key="1">
    <citation type="journal article" date="2022" name="DNA Res.">
        <title>Chromosomal-level genome assembly of the orchid tree Bauhinia variegata (Leguminosae; Cercidoideae) supports the allotetraploid origin hypothesis of Bauhinia.</title>
        <authorList>
            <person name="Zhong Y."/>
            <person name="Chen Y."/>
            <person name="Zheng D."/>
            <person name="Pang J."/>
            <person name="Liu Y."/>
            <person name="Luo S."/>
            <person name="Meng S."/>
            <person name="Qian L."/>
            <person name="Wei D."/>
            <person name="Dai S."/>
            <person name="Zhou R."/>
        </authorList>
    </citation>
    <scope>NUCLEOTIDE SEQUENCE [LARGE SCALE GENOMIC DNA]</scope>
    <source>
        <strain evidence="1">BV-YZ2020</strain>
    </source>
</reference>
<gene>
    <name evidence="1" type="ORF">L6164_020878</name>
</gene>
<sequence>MNINAFVGIYRANANTSIQIIWTQPELALFHIGSESHQRPQLVICLIDCLSEIGSIRIGIAQSFSVADFQEVWNLTLLHALAIFLDCRFRIGSQT</sequence>
<name>A0ACB9MZZ4_BAUVA</name>
<organism evidence="1 2">
    <name type="scientific">Bauhinia variegata</name>
    <name type="common">Purple orchid tree</name>
    <name type="synonym">Phanera variegata</name>
    <dbReference type="NCBI Taxonomy" id="167791"/>
    <lineage>
        <taxon>Eukaryota</taxon>
        <taxon>Viridiplantae</taxon>
        <taxon>Streptophyta</taxon>
        <taxon>Embryophyta</taxon>
        <taxon>Tracheophyta</taxon>
        <taxon>Spermatophyta</taxon>
        <taxon>Magnoliopsida</taxon>
        <taxon>eudicotyledons</taxon>
        <taxon>Gunneridae</taxon>
        <taxon>Pentapetalae</taxon>
        <taxon>rosids</taxon>
        <taxon>fabids</taxon>
        <taxon>Fabales</taxon>
        <taxon>Fabaceae</taxon>
        <taxon>Cercidoideae</taxon>
        <taxon>Cercideae</taxon>
        <taxon>Bauhiniinae</taxon>
        <taxon>Bauhinia</taxon>
    </lineage>
</organism>
<protein>
    <submittedName>
        <fullName evidence="1">Uncharacterized protein</fullName>
    </submittedName>
</protein>
<dbReference type="Proteomes" id="UP000828941">
    <property type="component" value="Chromosome 8"/>
</dbReference>
<keyword evidence="2" id="KW-1185">Reference proteome</keyword>
<proteinExistence type="predicted"/>
<dbReference type="EMBL" id="CM039433">
    <property type="protein sequence ID" value="KAI4328531.1"/>
    <property type="molecule type" value="Genomic_DNA"/>
</dbReference>
<accession>A0ACB9MZZ4</accession>
<comment type="caution">
    <text evidence="1">The sequence shown here is derived from an EMBL/GenBank/DDBJ whole genome shotgun (WGS) entry which is preliminary data.</text>
</comment>
<evidence type="ECO:0000313" key="1">
    <source>
        <dbReference type="EMBL" id="KAI4328531.1"/>
    </source>
</evidence>